<accession>A0ABU5CAY8</accession>
<keyword evidence="2" id="KW-1185">Reference proteome</keyword>
<protein>
    <submittedName>
        <fullName evidence="1">Uncharacterized protein</fullName>
    </submittedName>
</protein>
<name>A0ABU5CAY8_9BACI</name>
<comment type="caution">
    <text evidence="1">The sequence shown here is derived from an EMBL/GenBank/DDBJ whole genome shotgun (WGS) entry which is preliminary data.</text>
</comment>
<dbReference type="EMBL" id="JAWDIP010000004">
    <property type="protein sequence ID" value="MDY0396379.1"/>
    <property type="molecule type" value="Genomic_DNA"/>
</dbReference>
<dbReference type="Proteomes" id="UP001281447">
    <property type="component" value="Unassembled WGS sequence"/>
</dbReference>
<proteinExistence type="predicted"/>
<sequence>MPEIMNQVRKELGQDAVILQSREIFDGGFLGLFKKKRVEVIAALDQAPVKKTTISAEK</sequence>
<organism evidence="1 2">
    <name type="scientific">Tigheibacillus halophilus</name>
    <dbReference type="NCBI Taxonomy" id="361280"/>
    <lineage>
        <taxon>Bacteria</taxon>
        <taxon>Bacillati</taxon>
        <taxon>Bacillota</taxon>
        <taxon>Bacilli</taxon>
        <taxon>Bacillales</taxon>
        <taxon>Bacillaceae</taxon>
        <taxon>Tigheibacillus</taxon>
    </lineage>
</organism>
<gene>
    <name evidence="1" type="ORF">RWE15_21160</name>
</gene>
<evidence type="ECO:0000313" key="1">
    <source>
        <dbReference type="EMBL" id="MDY0396379.1"/>
    </source>
</evidence>
<reference evidence="1 2" key="1">
    <citation type="submission" date="2023-10" db="EMBL/GenBank/DDBJ databases">
        <title>Virgibacillus halophilus 5B73C genome.</title>
        <authorList>
            <person name="Miliotis G."/>
            <person name="Sengupta P."/>
            <person name="Hameed A."/>
            <person name="Chuvochina M."/>
            <person name="Mcdonagh F."/>
            <person name="Simpson A.C."/>
            <person name="Singh N.K."/>
            <person name="Rekha P.D."/>
            <person name="Raman K."/>
            <person name="Hugenholtz P."/>
            <person name="Venkateswaran K."/>
        </authorList>
    </citation>
    <scope>NUCLEOTIDE SEQUENCE [LARGE SCALE GENOMIC DNA]</scope>
    <source>
        <strain evidence="1 2">5B73C</strain>
    </source>
</reference>
<evidence type="ECO:0000313" key="2">
    <source>
        <dbReference type="Proteomes" id="UP001281447"/>
    </source>
</evidence>